<gene>
    <name evidence="2" type="ORF">INP51_03730</name>
</gene>
<keyword evidence="3" id="KW-1185">Reference proteome</keyword>
<keyword evidence="1" id="KW-1133">Transmembrane helix</keyword>
<feature type="transmembrane region" description="Helical" evidence="1">
    <location>
        <begin position="35"/>
        <end position="60"/>
    </location>
</feature>
<evidence type="ECO:0000313" key="3">
    <source>
        <dbReference type="Proteomes" id="UP000593601"/>
    </source>
</evidence>
<dbReference type="EMBL" id="CP063304">
    <property type="protein sequence ID" value="QOV20073.1"/>
    <property type="molecule type" value="Genomic_DNA"/>
</dbReference>
<dbReference type="AlphaFoldDB" id="A0A7M2RIA9"/>
<evidence type="ECO:0000256" key="1">
    <source>
        <dbReference type="SAM" id="Phobius"/>
    </source>
</evidence>
<dbReference type="RefSeq" id="WP_193736393.1">
    <property type="nucleotide sequence ID" value="NZ_CP063304.1"/>
</dbReference>
<keyword evidence="1" id="KW-0812">Transmembrane</keyword>
<dbReference type="Proteomes" id="UP000593601">
    <property type="component" value="Chromosome"/>
</dbReference>
<accession>A0A7M2RIA9</accession>
<proteinExistence type="predicted"/>
<name>A0A7M2RIA9_9FIRM</name>
<sequence length="143" mass="16942">MLSEERIELMTKLSLFEKREEKRYLRISKYYRSDYIGISLLKNFFAVTIAYILILALFVIYRMDHVMITLNELKLRPLTFKVIAGYLCILAGYSVITYIISSLRYKKAKKSVESYIEDLKKLDRLYKNEAVGTRHKRPGGDRR</sequence>
<protein>
    <submittedName>
        <fullName evidence="2">Uncharacterized protein</fullName>
    </submittedName>
</protein>
<keyword evidence="1" id="KW-0472">Membrane</keyword>
<reference evidence="2 3" key="1">
    <citation type="submission" date="2020-10" db="EMBL/GenBank/DDBJ databases">
        <title>Blautia liquoris sp.nov., isolated from the mud in a fermentation cellar used for the production of Chinese strong-flavoured liquor.</title>
        <authorList>
            <person name="Lu L."/>
        </authorList>
    </citation>
    <scope>NUCLEOTIDE SEQUENCE [LARGE SCALE GENOMIC DNA]</scope>
    <source>
        <strain evidence="2 3">LZLJ-3</strain>
    </source>
</reference>
<feature type="transmembrane region" description="Helical" evidence="1">
    <location>
        <begin position="80"/>
        <end position="100"/>
    </location>
</feature>
<evidence type="ECO:0000313" key="2">
    <source>
        <dbReference type="EMBL" id="QOV20073.1"/>
    </source>
</evidence>
<dbReference type="KEGG" id="bliq:INP51_03730"/>
<organism evidence="2 3">
    <name type="scientific">Blautia liquoris</name>
    <dbReference type="NCBI Taxonomy" id="2779518"/>
    <lineage>
        <taxon>Bacteria</taxon>
        <taxon>Bacillati</taxon>
        <taxon>Bacillota</taxon>
        <taxon>Clostridia</taxon>
        <taxon>Lachnospirales</taxon>
        <taxon>Lachnospiraceae</taxon>
        <taxon>Blautia</taxon>
    </lineage>
</organism>